<name>A0ABY1RKQ1_9XANT</name>
<dbReference type="Proteomes" id="UP000195877">
    <property type="component" value="Chromosome 1"/>
</dbReference>
<accession>A0ABY1RKQ1</accession>
<proteinExistence type="predicted"/>
<dbReference type="EMBL" id="LT853882">
    <property type="protein sequence ID" value="SMQ97792.1"/>
    <property type="molecule type" value="Genomic_DNA"/>
</dbReference>
<gene>
    <name evidence="1" type="ORF">PD885_00523</name>
</gene>
<evidence type="ECO:0000313" key="2">
    <source>
        <dbReference type="Proteomes" id="UP000195877"/>
    </source>
</evidence>
<organism evidence="1 2">
    <name type="scientific">Xanthomonas fragariae</name>
    <dbReference type="NCBI Taxonomy" id="48664"/>
    <lineage>
        <taxon>Bacteria</taxon>
        <taxon>Pseudomonadati</taxon>
        <taxon>Pseudomonadota</taxon>
        <taxon>Gammaproteobacteria</taxon>
        <taxon>Lysobacterales</taxon>
        <taxon>Lysobacteraceae</taxon>
        <taxon>Xanthomonas</taxon>
    </lineage>
</organism>
<evidence type="ECO:0000313" key="1">
    <source>
        <dbReference type="EMBL" id="SMQ97792.1"/>
    </source>
</evidence>
<sequence length="76" mass="8666">MPINRLIDVRNDCGNVTNIDLHFVHTKRCLDGKKVLLCPLQALSLRDNLRIQLFCLPAQQLNLPLQSGVLYDQPLE</sequence>
<protein>
    <submittedName>
        <fullName evidence="1">Uncharacterized protein</fullName>
    </submittedName>
</protein>
<reference evidence="1 2" key="1">
    <citation type="submission" date="2017-05" db="EMBL/GenBank/DDBJ databases">
        <authorList>
            <person name="Blom J."/>
        </authorList>
    </citation>
    <scope>NUCLEOTIDE SEQUENCE [LARGE SCALE GENOMIC DNA]</scope>
    <source>
        <strain evidence="1">PD885</strain>
    </source>
</reference>
<keyword evidence="2" id="KW-1185">Reference proteome</keyword>